<keyword evidence="2" id="KW-1133">Transmembrane helix</keyword>
<keyword evidence="2" id="KW-0812">Transmembrane</keyword>
<protein>
    <submittedName>
        <fullName evidence="3">Uncharacterized protein</fullName>
    </submittedName>
</protein>
<accession>U2SA31</accession>
<evidence type="ECO:0000313" key="3">
    <source>
        <dbReference type="EMBL" id="ERK62453.1"/>
    </source>
</evidence>
<dbReference type="EMBL" id="ACVN02000029">
    <property type="protein sequence ID" value="ERK62453.1"/>
    <property type="molecule type" value="Genomic_DNA"/>
</dbReference>
<proteinExistence type="predicted"/>
<gene>
    <name evidence="3" type="ORF">HMPREF0682_0542</name>
</gene>
<comment type="caution">
    <text evidence="3">The sequence shown here is derived from an EMBL/GenBank/DDBJ whole genome shotgun (WGS) entry which is preliminary data.</text>
</comment>
<dbReference type="GeneID" id="95359876"/>
<dbReference type="AlphaFoldDB" id="U2SA31"/>
<evidence type="ECO:0000313" key="4">
    <source>
        <dbReference type="Proteomes" id="UP000017052"/>
    </source>
</evidence>
<sequence length="450" mass="48104">MANTPEGCRTGADAAPCSAGTASAESDGGRRGPSLGARVALVLVGLLVGLPVLGIGAGAVFLAVQAARMQAYDDARAAQAQRTVLDYCARTYGFTPEITGREGRSTVNGADTIGHIGTPRDDVVTFEAAHDGTAFQIEADYADTSDPYKLPEGPIDATVDRLRDNYQADEVLAGVYAEVAAVLGLPTPVSTNAATIKRREMLTDVHYDGTNAREVFGTTEAGALETLGMLYGADVDLDGAWPRAGDLLPEGTGGGRPVEFWCDIYQLRAGADPAQWDWTRDPEDQYPIVSRVLGISAPLSTTFRPEEQGVGTTYITDSQLAYWESTHFIALFAPVTPSELPGDLDWSETARLTGGTSHDPVGTVHRVSTSESERMSGQWVGPADDTVYIPASLIDDYLGQGYRDAAMLIFDPSVEVGTPYDVESPVRCGDYYVIDRPFHKGEYFTLALAR</sequence>
<evidence type="ECO:0000256" key="1">
    <source>
        <dbReference type="SAM" id="MobiDB-lite"/>
    </source>
</evidence>
<keyword evidence="4" id="KW-1185">Reference proteome</keyword>
<name>U2SA31_9ACTN</name>
<dbReference type="RefSeq" id="WP_021796282.1">
    <property type="nucleotide sequence ID" value="NZ_ACVN02000029.1"/>
</dbReference>
<dbReference type="Proteomes" id="UP000017052">
    <property type="component" value="Unassembled WGS sequence"/>
</dbReference>
<evidence type="ECO:0000256" key="2">
    <source>
        <dbReference type="SAM" id="Phobius"/>
    </source>
</evidence>
<reference evidence="3" key="1">
    <citation type="submission" date="2013-08" db="EMBL/GenBank/DDBJ databases">
        <authorList>
            <person name="Durkin A.S."/>
            <person name="Haft D.R."/>
            <person name="McCorrison J."/>
            <person name="Torralba M."/>
            <person name="Gillis M."/>
            <person name="Haft D.H."/>
            <person name="Methe B."/>
            <person name="Sutton G."/>
            <person name="Nelson K.E."/>
        </authorList>
    </citation>
    <scope>NUCLEOTIDE SEQUENCE [LARGE SCALE GENOMIC DNA]</scope>
    <source>
        <strain evidence="3">F0233</strain>
    </source>
</reference>
<feature type="transmembrane region" description="Helical" evidence="2">
    <location>
        <begin position="39"/>
        <end position="64"/>
    </location>
</feature>
<organism evidence="3 4">
    <name type="scientific">Propionibacterium acidifaciens F0233</name>
    <dbReference type="NCBI Taxonomy" id="553198"/>
    <lineage>
        <taxon>Bacteria</taxon>
        <taxon>Bacillati</taxon>
        <taxon>Actinomycetota</taxon>
        <taxon>Actinomycetes</taxon>
        <taxon>Propionibacteriales</taxon>
        <taxon>Propionibacteriaceae</taxon>
        <taxon>Propionibacterium</taxon>
    </lineage>
</organism>
<keyword evidence="2" id="KW-0472">Membrane</keyword>
<feature type="region of interest" description="Disordered" evidence="1">
    <location>
        <begin position="1"/>
        <end position="31"/>
    </location>
</feature>